<sequence>MIFTGSESKRVTWADLTVKVPIKKKSFLEYFSFSTKPQKTKTVLSKVSGYASPGTLLAVMGSRYFLVLKINIFKNSLFFTRYKYFNSTFSRNNNSNYSGTGKTVLLNALTMNAANDFIVEGIYATKINK</sequence>
<accession>A0A3P7L699</accession>
<dbReference type="AlphaFoldDB" id="A0A3P7L699"/>
<evidence type="ECO:0000313" key="2">
    <source>
        <dbReference type="Proteomes" id="UP000276776"/>
    </source>
</evidence>
<evidence type="ECO:0000313" key="1">
    <source>
        <dbReference type="EMBL" id="VDN07227.1"/>
    </source>
</evidence>
<dbReference type="EMBL" id="UYYF01004831">
    <property type="protein sequence ID" value="VDN07227.1"/>
    <property type="molecule type" value="Genomic_DNA"/>
</dbReference>
<dbReference type="Proteomes" id="UP000276776">
    <property type="component" value="Unassembled WGS sequence"/>
</dbReference>
<dbReference type="OrthoDB" id="10583121at2759"/>
<reference evidence="1 2" key="1">
    <citation type="submission" date="2018-11" db="EMBL/GenBank/DDBJ databases">
        <authorList>
            <consortium name="Pathogen Informatics"/>
        </authorList>
    </citation>
    <scope>NUCLEOTIDE SEQUENCE [LARGE SCALE GENOMIC DNA]</scope>
</reference>
<organism evidence="1 2">
    <name type="scientific">Thelazia callipaeda</name>
    <name type="common">Oriental eyeworm</name>
    <name type="synonym">Parasitic nematode</name>
    <dbReference type="NCBI Taxonomy" id="103827"/>
    <lineage>
        <taxon>Eukaryota</taxon>
        <taxon>Metazoa</taxon>
        <taxon>Ecdysozoa</taxon>
        <taxon>Nematoda</taxon>
        <taxon>Chromadorea</taxon>
        <taxon>Rhabditida</taxon>
        <taxon>Spirurina</taxon>
        <taxon>Spiruromorpha</taxon>
        <taxon>Thelazioidea</taxon>
        <taxon>Thelaziidae</taxon>
        <taxon>Thelazia</taxon>
    </lineage>
</organism>
<keyword evidence="2" id="KW-1185">Reference proteome</keyword>
<name>A0A3P7L699_THECL</name>
<gene>
    <name evidence="1" type="ORF">TCLT_LOCUS9581</name>
</gene>
<proteinExistence type="predicted"/>
<protein>
    <submittedName>
        <fullName evidence="1">Uncharacterized protein</fullName>
    </submittedName>
</protein>